<organism evidence="2 3">
    <name type="scientific">Mycobacterium parmense</name>
    <dbReference type="NCBI Taxonomy" id="185642"/>
    <lineage>
        <taxon>Bacteria</taxon>
        <taxon>Bacillati</taxon>
        <taxon>Actinomycetota</taxon>
        <taxon>Actinomycetes</taxon>
        <taxon>Mycobacteriales</taxon>
        <taxon>Mycobacteriaceae</taxon>
        <taxon>Mycobacterium</taxon>
        <taxon>Mycobacterium simiae complex</taxon>
    </lineage>
</organism>
<name>A0A7I7YUX5_9MYCO</name>
<evidence type="ECO:0000313" key="3">
    <source>
        <dbReference type="Proteomes" id="UP000467105"/>
    </source>
</evidence>
<dbReference type="AlphaFoldDB" id="A0A7I7YUX5"/>
<dbReference type="Proteomes" id="UP000467105">
    <property type="component" value="Chromosome"/>
</dbReference>
<sequence>MALPSKVIAPTPHSLACIGHRDPPRPAPPRLRSPAPPWRPAAPGSAALAIATNLRWRPAAPGSAALAIATNLRWRPAAPGSAALAIATKLRLCLAPPTC</sequence>
<feature type="compositionally biased region" description="Pro residues" evidence="1">
    <location>
        <begin position="25"/>
        <end position="40"/>
    </location>
</feature>
<evidence type="ECO:0000256" key="1">
    <source>
        <dbReference type="SAM" id="MobiDB-lite"/>
    </source>
</evidence>
<protein>
    <submittedName>
        <fullName evidence="2">Uncharacterized protein</fullName>
    </submittedName>
</protein>
<gene>
    <name evidence="2" type="ORF">MPRM_29490</name>
</gene>
<accession>A0A7I7YUX5</accession>
<keyword evidence="3" id="KW-1185">Reference proteome</keyword>
<dbReference type="EMBL" id="AP022614">
    <property type="protein sequence ID" value="BBZ45668.1"/>
    <property type="molecule type" value="Genomic_DNA"/>
</dbReference>
<reference evidence="2 3" key="1">
    <citation type="journal article" date="2019" name="Emerg. Microbes Infect.">
        <title>Comprehensive subspecies identification of 175 nontuberculous mycobacteria species based on 7547 genomic profiles.</title>
        <authorList>
            <person name="Matsumoto Y."/>
            <person name="Kinjo T."/>
            <person name="Motooka D."/>
            <person name="Nabeya D."/>
            <person name="Jung N."/>
            <person name="Uechi K."/>
            <person name="Horii T."/>
            <person name="Iida T."/>
            <person name="Fujita J."/>
            <person name="Nakamura S."/>
        </authorList>
    </citation>
    <scope>NUCLEOTIDE SEQUENCE [LARGE SCALE GENOMIC DNA]</scope>
    <source>
        <strain evidence="2 3">JCM 14742</strain>
    </source>
</reference>
<evidence type="ECO:0000313" key="2">
    <source>
        <dbReference type="EMBL" id="BBZ45668.1"/>
    </source>
</evidence>
<feature type="region of interest" description="Disordered" evidence="1">
    <location>
        <begin position="14"/>
        <end position="40"/>
    </location>
</feature>
<proteinExistence type="predicted"/>